<comment type="similarity">
    <text evidence="2">Belongs to the autoinducer-2 exporter (AI-2E) (TC 2.A.86) family.</text>
</comment>
<feature type="transmembrane region" description="Helical" evidence="8">
    <location>
        <begin position="217"/>
        <end position="238"/>
    </location>
</feature>
<comment type="caution">
    <text evidence="9">The sequence shown here is derived from an EMBL/GenBank/DDBJ whole genome shotgun (WGS) entry which is preliminary data.</text>
</comment>
<feature type="transmembrane region" description="Helical" evidence="8">
    <location>
        <begin position="279"/>
        <end position="297"/>
    </location>
</feature>
<accession>A0ABQ3H6K5</accession>
<evidence type="ECO:0000256" key="5">
    <source>
        <dbReference type="ARBA" id="ARBA00022692"/>
    </source>
</evidence>
<dbReference type="PANTHER" id="PTHR21716">
    <property type="entry name" value="TRANSMEMBRANE PROTEIN"/>
    <property type="match status" value="1"/>
</dbReference>
<feature type="transmembrane region" description="Helical" evidence="8">
    <location>
        <begin position="244"/>
        <end position="267"/>
    </location>
</feature>
<dbReference type="Pfam" id="PF01594">
    <property type="entry name" value="AI-2E_transport"/>
    <property type="match status" value="1"/>
</dbReference>
<proteinExistence type="inferred from homology"/>
<dbReference type="PANTHER" id="PTHR21716:SF67">
    <property type="entry name" value="TRANSPORT PROTEIN YDIK-RELATED"/>
    <property type="match status" value="1"/>
</dbReference>
<gene>
    <name evidence="9" type="ORF">GCM10007350_36840</name>
</gene>
<evidence type="ECO:0000313" key="10">
    <source>
        <dbReference type="Proteomes" id="UP000604737"/>
    </source>
</evidence>
<dbReference type="Proteomes" id="UP000604737">
    <property type="component" value="Unassembled WGS sequence"/>
</dbReference>
<evidence type="ECO:0000256" key="7">
    <source>
        <dbReference type="ARBA" id="ARBA00023136"/>
    </source>
</evidence>
<feature type="transmembrane region" description="Helical" evidence="8">
    <location>
        <begin position="69"/>
        <end position="89"/>
    </location>
</feature>
<feature type="transmembrane region" description="Helical" evidence="8">
    <location>
        <begin position="317"/>
        <end position="347"/>
    </location>
</feature>
<evidence type="ECO:0000313" key="9">
    <source>
        <dbReference type="EMBL" id="GHD69741.1"/>
    </source>
</evidence>
<evidence type="ECO:0000256" key="2">
    <source>
        <dbReference type="ARBA" id="ARBA00009773"/>
    </source>
</evidence>
<reference evidence="10" key="1">
    <citation type="journal article" date="2019" name="Int. J. Syst. Evol. Microbiol.">
        <title>The Global Catalogue of Microorganisms (GCM) 10K type strain sequencing project: providing services to taxonomists for standard genome sequencing and annotation.</title>
        <authorList>
            <consortium name="The Broad Institute Genomics Platform"/>
            <consortium name="The Broad Institute Genome Sequencing Center for Infectious Disease"/>
            <person name="Wu L."/>
            <person name="Ma J."/>
        </authorList>
    </citation>
    <scope>NUCLEOTIDE SEQUENCE [LARGE SCALE GENOMIC DNA]</scope>
    <source>
        <strain evidence="10">KCTC 23701</strain>
    </source>
</reference>
<dbReference type="EMBL" id="BMYO01000013">
    <property type="protein sequence ID" value="GHD69741.1"/>
    <property type="molecule type" value="Genomic_DNA"/>
</dbReference>
<keyword evidence="3" id="KW-0813">Transport</keyword>
<dbReference type="RefSeq" id="WP_189462423.1">
    <property type="nucleotide sequence ID" value="NZ_BMYO01000013.1"/>
</dbReference>
<organism evidence="9 10">
    <name type="scientific">Jeongeupia chitinilytica</name>
    <dbReference type="NCBI Taxonomy" id="1041641"/>
    <lineage>
        <taxon>Bacteria</taxon>
        <taxon>Pseudomonadati</taxon>
        <taxon>Pseudomonadota</taxon>
        <taxon>Betaproteobacteria</taxon>
        <taxon>Neisseriales</taxon>
        <taxon>Chitinibacteraceae</taxon>
        <taxon>Jeongeupia</taxon>
    </lineage>
</organism>
<keyword evidence="6 8" id="KW-1133">Transmembrane helix</keyword>
<evidence type="ECO:0000256" key="4">
    <source>
        <dbReference type="ARBA" id="ARBA00022475"/>
    </source>
</evidence>
<feature type="transmembrane region" description="Helical" evidence="8">
    <location>
        <begin position="156"/>
        <end position="183"/>
    </location>
</feature>
<evidence type="ECO:0000256" key="3">
    <source>
        <dbReference type="ARBA" id="ARBA00022448"/>
    </source>
</evidence>
<keyword evidence="4" id="KW-1003">Cell membrane</keyword>
<protein>
    <submittedName>
        <fullName evidence="9">AI-2E family transporter</fullName>
    </submittedName>
</protein>
<keyword evidence="7 8" id="KW-0472">Membrane</keyword>
<dbReference type="InterPro" id="IPR002549">
    <property type="entry name" value="AI-2E-like"/>
</dbReference>
<evidence type="ECO:0000256" key="1">
    <source>
        <dbReference type="ARBA" id="ARBA00004651"/>
    </source>
</evidence>
<evidence type="ECO:0000256" key="8">
    <source>
        <dbReference type="SAM" id="Phobius"/>
    </source>
</evidence>
<evidence type="ECO:0000256" key="6">
    <source>
        <dbReference type="ARBA" id="ARBA00022989"/>
    </source>
</evidence>
<keyword evidence="10" id="KW-1185">Reference proteome</keyword>
<feature type="transmembrane region" description="Helical" evidence="8">
    <location>
        <begin position="42"/>
        <end position="57"/>
    </location>
</feature>
<name>A0ABQ3H6K5_9NEIS</name>
<sequence length="366" mass="38315">MFDPKKLGKLFSRQLLDVLIQAALIISMVVVCYRIFSPFLTLMLWAMIMAVTLYPLHRKLAPKLGEGRASTAIVIGGFALIIVPVALLASSLADSVTGVVHAVQNNALHLPLPPERIATWPLVGEKIYSVWHMAATDLPGLIHSMQPKIGDLSKSALGFVAGIGGDILKFVFALIIAGVMMAYGEAGAQSMAAIGRRLAGAEHGDGMVVLSTNTIRAVAQGVIGVALIQALIIGLVLMVAQVPFAGALAVVVLILGIAQLPVLLISLPVIAYIWMSGDYGTVMAVVYSILLVIGGMADNVLKPILLGRGVDAPMPVVLLGALGGMVAASILGMFVGAVLLSLGYIIFMRWVALQEPAEGESAEVAE</sequence>
<feature type="transmembrane region" description="Helical" evidence="8">
    <location>
        <begin position="15"/>
        <end position="36"/>
    </location>
</feature>
<comment type="subcellular location">
    <subcellularLocation>
        <location evidence="1">Cell membrane</location>
        <topology evidence="1">Multi-pass membrane protein</topology>
    </subcellularLocation>
</comment>
<keyword evidence="5 8" id="KW-0812">Transmembrane</keyword>